<protein>
    <submittedName>
        <fullName evidence="1">Uncharacterized protein</fullName>
    </submittedName>
</protein>
<dbReference type="RefSeq" id="WP_378518184.1">
    <property type="nucleotide sequence ID" value="NZ_CBCSDI010000002.1"/>
</dbReference>
<sequence length="82" mass="9032">MGDQTSTFDQQVSGRLRELEQLSGALLARRTPQVVEVIDDADVVRGLVPVPRRSRIFLRHAAGHGTFADLTVTAPPQRHTTD</sequence>
<evidence type="ECO:0000313" key="1">
    <source>
        <dbReference type="EMBL" id="MFC0222533.1"/>
    </source>
</evidence>
<comment type="caution">
    <text evidence="1">The sequence shown here is derived from an EMBL/GenBank/DDBJ whole genome shotgun (WGS) entry which is preliminary data.</text>
</comment>
<dbReference type="EMBL" id="JBHLXH010000001">
    <property type="protein sequence ID" value="MFC0222533.1"/>
    <property type="molecule type" value="Genomic_DNA"/>
</dbReference>
<name>A0ABV6E0V2_9ACTN</name>
<gene>
    <name evidence="1" type="ORF">ACFFJG_08575</name>
</gene>
<reference evidence="1 2" key="1">
    <citation type="submission" date="2024-09" db="EMBL/GenBank/DDBJ databases">
        <authorList>
            <person name="Sun Q."/>
            <person name="Mori K."/>
        </authorList>
    </citation>
    <scope>NUCLEOTIDE SEQUENCE [LARGE SCALE GENOMIC DNA]</scope>
    <source>
        <strain evidence="1 2">CCM 8654</strain>
    </source>
</reference>
<accession>A0ABV6E0V2</accession>
<proteinExistence type="predicted"/>
<keyword evidence="2" id="KW-1185">Reference proteome</keyword>
<evidence type="ECO:0000313" key="2">
    <source>
        <dbReference type="Proteomes" id="UP001589698"/>
    </source>
</evidence>
<organism evidence="1 2">
    <name type="scientific">Nocardioides zeicaulis</name>
    <dbReference type="NCBI Taxonomy" id="1776857"/>
    <lineage>
        <taxon>Bacteria</taxon>
        <taxon>Bacillati</taxon>
        <taxon>Actinomycetota</taxon>
        <taxon>Actinomycetes</taxon>
        <taxon>Propionibacteriales</taxon>
        <taxon>Nocardioidaceae</taxon>
        <taxon>Nocardioides</taxon>
    </lineage>
</organism>
<dbReference type="Proteomes" id="UP001589698">
    <property type="component" value="Unassembled WGS sequence"/>
</dbReference>